<feature type="signal peptide" evidence="1">
    <location>
        <begin position="1"/>
        <end position="25"/>
    </location>
</feature>
<protein>
    <submittedName>
        <fullName evidence="2">Uncharacterized protein</fullName>
    </submittedName>
</protein>
<dbReference type="EMBL" id="PJRP01000020">
    <property type="protein sequence ID" value="PLP97083.1"/>
    <property type="molecule type" value="Genomic_DNA"/>
</dbReference>
<reference evidence="2 3" key="1">
    <citation type="submission" date="2017-12" db="EMBL/GenBank/DDBJ databases">
        <title>Genome sequence of the active heterotrophic nitrifier-denitrifier, Cupriavidus pauculus UM1.</title>
        <authorList>
            <person name="Putonti C."/>
            <person name="Castignetti D."/>
        </authorList>
    </citation>
    <scope>NUCLEOTIDE SEQUENCE [LARGE SCALE GENOMIC DNA]</scope>
    <source>
        <strain evidence="2 3">UM1</strain>
    </source>
</reference>
<evidence type="ECO:0000256" key="1">
    <source>
        <dbReference type="SAM" id="SignalP"/>
    </source>
</evidence>
<gene>
    <name evidence="2" type="ORF">CYJ10_28780</name>
</gene>
<comment type="caution">
    <text evidence="2">The sequence shown here is derived from an EMBL/GenBank/DDBJ whole genome shotgun (WGS) entry which is preliminary data.</text>
</comment>
<dbReference type="Proteomes" id="UP000234341">
    <property type="component" value="Unassembled WGS sequence"/>
</dbReference>
<evidence type="ECO:0000313" key="3">
    <source>
        <dbReference type="Proteomes" id="UP000234341"/>
    </source>
</evidence>
<sequence>MRSHRPAVVTLSTVLLVWPFMQANAGPPSAEASAAAVAVASSDTGAATAVAGAVASVSAVTPGTGPKLNIFGTAAAAVATEKLDDVRGGAEVVVNDMRLHGTVGDNAAINTFSGSNIVSEGSFSNAAGLPTVIQNTGNNVLIQNATILNVQFK</sequence>
<keyword evidence="1" id="KW-0732">Signal</keyword>
<proteinExistence type="predicted"/>
<name>A0A2N5C4D2_9BURK</name>
<accession>A0A2N5C4D2</accession>
<dbReference type="AlphaFoldDB" id="A0A2N5C4D2"/>
<dbReference type="RefSeq" id="WP_101684845.1">
    <property type="nucleotide sequence ID" value="NZ_PJRP01000020.1"/>
</dbReference>
<feature type="chain" id="PRO_5014691410" evidence="1">
    <location>
        <begin position="26"/>
        <end position="153"/>
    </location>
</feature>
<dbReference type="OrthoDB" id="5786382at2"/>
<evidence type="ECO:0000313" key="2">
    <source>
        <dbReference type="EMBL" id="PLP97083.1"/>
    </source>
</evidence>
<organism evidence="2 3">
    <name type="scientific">Cupriavidus pauculus</name>
    <dbReference type="NCBI Taxonomy" id="82633"/>
    <lineage>
        <taxon>Bacteria</taxon>
        <taxon>Pseudomonadati</taxon>
        <taxon>Pseudomonadota</taxon>
        <taxon>Betaproteobacteria</taxon>
        <taxon>Burkholderiales</taxon>
        <taxon>Burkholderiaceae</taxon>
        <taxon>Cupriavidus</taxon>
    </lineage>
</organism>